<dbReference type="PRINTS" id="PR01021">
    <property type="entry name" value="OMPADOMAIN"/>
</dbReference>
<evidence type="ECO:0000256" key="6">
    <source>
        <dbReference type="SAM" id="SignalP"/>
    </source>
</evidence>
<evidence type="ECO:0000256" key="2">
    <source>
        <dbReference type="ARBA" id="ARBA00023136"/>
    </source>
</evidence>
<dbReference type="PROSITE" id="PS51257">
    <property type="entry name" value="PROKAR_LIPOPROTEIN"/>
    <property type="match status" value="1"/>
</dbReference>
<gene>
    <name evidence="8" type="ORF">LZC94_34620</name>
</gene>
<dbReference type="PROSITE" id="PS51123">
    <property type="entry name" value="OMPA_2"/>
    <property type="match status" value="1"/>
</dbReference>
<dbReference type="InterPro" id="IPR036737">
    <property type="entry name" value="OmpA-like_sf"/>
</dbReference>
<accession>A0ABZ2LVF3</accession>
<dbReference type="PANTHER" id="PTHR30329:SF21">
    <property type="entry name" value="LIPOPROTEIN YIAD-RELATED"/>
    <property type="match status" value="1"/>
</dbReference>
<feature type="signal peptide" evidence="6">
    <location>
        <begin position="1"/>
        <end position="28"/>
    </location>
</feature>
<feature type="region of interest" description="Disordered" evidence="5">
    <location>
        <begin position="42"/>
        <end position="69"/>
    </location>
</feature>
<dbReference type="Gene3D" id="3.30.1330.60">
    <property type="entry name" value="OmpA-like domain"/>
    <property type="match status" value="1"/>
</dbReference>
<sequence length="258" mass="27833">MTSHRILPQIFVASSLPLLLAVSVGVSACGGSTQFQSAQAVAINGTPPPPPPAPPPPPEPPKPPPRVELRDNKIDFKEKIQFQVNKAIIKEESFSLLHDIAEVIKKNPQVKKLSIEGHASAEGSAQANKKLSDERAKSVVEYLVKKEGVEAARLTSRGWGVEKPIASNDTEDGREKNRRVEFLVTEQEVTAKKVEIDPATGKERIIDEKKSLVEAGGGANANANVSADTKKKPAGEGAKKHEGKHEGKKNDAKKEDKK</sequence>
<keyword evidence="9" id="KW-1185">Reference proteome</keyword>
<dbReference type="InterPro" id="IPR006665">
    <property type="entry name" value="OmpA-like"/>
</dbReference>
<proteinExistence type="predicted"/>
<dbReference type="CDD" id="cd07185">
    <property type="entry name" value="OmpA_C-like"/>
    <property type="match status" value="1"/>
</dbReference>
<dbReference type="SUPFAM" id="SSF103088">
    <property type="entry name" value="OmpA-like"/>
    <property type="match status" value="1"/>
</dbReference>
<feature type="compositionally biased region" description="Basic and acidic residues" evidence="5">
    <location>
        <begin position="228"/>
        <end position="258"/>
    </location>
</feature>
<evidence type="ECO:0000256" key="3">
    <source>
        <dbReference type="ARBA" id="ARBA00023237"/>
    </source>
</evidence>
<keyword evidence="3" id="KW-0998">Cell outer membrane</keyword>
<comment type="subcellular location">
    <subcellularLocation>
        <location evidence="1">Cell outer membrane</location>
    </subcellularLocation>
</comment>
<evidence type="ECO:0000313" key="8">
    <source>
        <dbReference type="EMBL" id="WXB12972.1"/>
    </source>
</evidence>
<keyword evidence="6" id="KW-0732">Signal</keyword>
<dbReference type="InterPro" id="IPR050330">
    <property type="entry name" value="Bact_OuterMem_StrucFunc"/>
</dbReference>
<evidence type="ECO:0000256" key="1">
    <source>
        <dbReference type="ARBA" id="ARBA00004442"/>
    </source>
</evidence>
<evidence type="ECO:0000313" key="9">
    <source>
        <dbReference type="Proteomes" id="UP001370348"/>
    </source>
</evidence>
<dbReference type="RefSeq" id="WP_394822591.1">
    <property type="nucleotide sequence ID" value="NZ_CP089984.1"/>
</dbReference>
<reference evidence="8 9" key="1">
    <citation type="submission" date="2021-12" db="EMBL/GenBank/DDBJ databases">
        <title>Discovery of the Pendulisporaceae a myxobacterial family with distinct sporulation behavior and unique specialized metabolism.</title>
        <authorList>
            <person name="Garcia R."/>
            <person name="Popoff A."/>
            <person name="Bader C.D."/>
            <person name="Loehr J."/>
            <person name="Walesch S."/>
            <person name="Walt C."/>
            <person name="Boldt J."/>
            <person name="Bunk B."/>
            <person name="Haeckl F.J.F.P.J."/>
            <person name="Gunesch A.P."/>
            <person name="Birkelbach J."/>
            <person name="Nuebel U."/>
            <person name="Pietschmann T."/>
            <person name="Bach T."/>
            <person name="Mueller R."/>
        </authorList>
    </citation>
    <scope>NUCLEOTIDE SEQUENCE [LARGE SCALE GENOMIC DNA]</scope>
    <source>
        <strain evidence="8 9">MSr11954</strain>
    </source>
</reference>
<evidence type="ECO:0000256" key="5">
    <source>
        <dbReference type="SAM" id="MobiDB-lite"/>
    </source>
</evidence>
<dbReference type="InterPro" id="IPR006664">
    <property type="entry name" value="OMP_bac"/>
</dbReference>
<protein>
    <submittedName>
        <fullName evidence="8">OmpA family protein</fullName>
    </submittedName>
</protein>
<dbReference type="EMBL" id="CP089984">
    <property type="protein sequence ID" value="WXB12972.1"/>
    <property type="molecule type" value="Genomic_DNA"/>
</dbReference>
<dbReference type="Pfam" id="PF00691">
    <property type="entry name" value="OmpA"/>
    <property type="match status" value="1"/>
</dbReference>
<feature type="chain" id="PRO_5046370917" evidence="6">
    <location>
        <begin position="29"/>
        <end position="258"/>
    </location>
</feature>
<organism evidence="8 9">
    <name type="scientific">Pendulispora albinea</name>
    <dbReference type="NCBI Taxonomy" id="2741071"/>
    <lineage>
        <taxon>Bacteria</taxon>
        <taxon>Pseudomonadati</taxon>
        <taxon>Myxococcota</taxon>
        <taxon>Myxococcia</taxon>
        <taxon>Myxococcales</taxon>
        <taxon>Sorangiineae</taxon>
        <taxon>Pendulisporaceae</taxon>
        <taxon>Pendulispora</taxon>
    </lineage>
</organism>
<feature type="compositionally biased region" description="Pro residues" evidence="5">
    <location>
        <begin position="46"/>
        <end position="64"/>
    </location>
</feature>
<evidence type="ECO:0000256" key="4">
    <source>
        <dbReference type="PROSITE-ProRule" id="PRU00473"/>
    </source>
</evidence>
<name>A0ABZ2LVF3_9BACT</name>
<feature type="region of interest" description="Disordered" evidence="5">
    <location>
        <begin position="212"/>
        <end position="258"/>
    </location>
</feature>
<evidence type="ECO:0000259" key="7">
    <source>
        <dbReference type="PROSITE" id="PS51123"/>
    </source>
</evidence>
<keyword evidence="2 4" id="KW-0472">Membrane</keyword>
<dbReference type="Proteomes" id="UP001370348">
    <property type="component" value="Chromosome"/>
</dbReference>
<feature type="domain" description="OmpA-like" evidence="7">
    <location>
        <begin position="69"/>
        <end position="188"/>
    </location>
</feature>
<dbReference type="PANTHER" id="PTHR30329">
    <property type="entry name" value="STATOR ELEMENT OF FLAGELLAR MOTOR COMPLEX"/>
    <property type="match status" value="1"/>
</dbReference>